<accession>A0A7J6KIX0</accession>
<feature type="region of interest" description="Disordered" evidence="1">
    <location>
        <begin position="78"/>
        <end position="114"/>
    </location>
</feature>
<feature type="non-terminal residue" evidence="2">
    <location>
        <position position="1"/>
    </location>
</feature>
<feature type="non-terminal residue" evidence="2">
    <location>
        <position position="164"/>
    </location>
</feature>
<dbReference type="AlphaFoldDB" id="A0A7J6KIX0"/>
<name>A0A7J6KIX0_PERCH</name>
<organism evidence="2 3">
    <name type="scientific">Perkinsus chesapeaki</name>
    <name type="common">Clam parasite</name>
    <name type="synonym">Perkinsus andrewsi</name>
    <dbReference type="NCBI Taxonomy" id="330153"/>
    <lineage>
        <taxon>Eukaryota</taxon>
        <taxon>Sar</taxon>
        <taxon>Alveolata</taxon>
        <taxon>Perkinsozoa</taxon>
        <taxon>Perkinsea</taxon>
        <taxon>Perkinsida</taxon>
        <taxon>Perkinsidae</taxon>
        <taxon>Perkinsus</taxon>
    </lineage>
</organism>
<proteinExistence type="predicted"/>
<evidence type="ECO:0000256" key="1">
    <source>
        <dbReference type="SAM" id="MobiDB-lite"/>
    </source>
</evidence>
<dbReference type="Proteomes" id="UP000591131">
    <property type="component" value="Unassembled WGS sequence"/>
</dbReference>
<reference evidence="2 3" key="1">
    <citation type="submission" date="2020-04" db="EMBL/GenBank/DDBJ databases">
        <title>Perkinsus chesapeaki whole genome sequence.</title>
        <authorList>
            <person name="Bogema D.R."/>
        </authorList>
    </citation>
    <scope>NUCLEOTIDE SEQUENCE [LARGE SCALE GENOMIC DNA]</scope>
    <source>
        <strain evidence="2">ATCC PRA-425</strain>
    </source>
</reference>
<comment type="caution">
    <text evidence="2">The sequence shown here is derived from an EMBL/GenBank/DDBJ whole genome shotgun (WGS) entry which is preliminary data.</text>
</comment>
<evidence type="ECO:0000313" key="2">
    <source>
        <dbReference type="EMBL" id="KAF4646910.1"/>
    </source>
</evidence>
<keyword evidence="3" id="KW-1185">Reference proteome</keyword>
<dbReference type="EMBL" id="JAAPAO010003016">
    <property type="protein sequence ID" value="KAF4646910.1"/>
    <property type="molecule type" value="Genomic_DNA"/>
</dbReference>
<protein>
    <submittedName>
        <fullName evidence="2">Uncharacterized protein</fullName>
    </submittedName>
</protein>
<gene>
    <name evidence="2" type="ORF">FOL47_005487</name>
</gene>
<feature type="region of interest" description="Disordered" evidence="1">
    <location>
        <begin position="32"/>
        <end position="52"/>
    </location>
</feature>
<sequence>PSGDLNNWDRTNINKAKQLLKQRGYLIRHLKGSANPADPISRGLPVQQRLDKKPKHYDSDYFKQWIDDFVDNYHTTHQQKTTTTSNTTTTDTATPSNNTTANNTDKDHADGNNNDNLQVDIISLPQLGYDIDFLKNAQQEDSHIAAIIDSLGNRQKLLNIRVQL</sequence>
<feature type="compositionally biased region" description="Low complexity" evidence="1">
    <location>
        <begin position="78"/>
        <end position="103"/>
    </location>
</feature>
<evidence type="ECO:0000313" key="3">
    <source>
        <dbReference type="Proteomes" id="UP000591131"/>
    </source>
</evidence>